<accession>A0A016VR09</accession>
<sequence>MDRKDECNAITNELAPSVGLCGFWPIQSQECRAFKTAIMLGADVDRHLVEWNTKIFSPMATSSLEQTAE</sequence>
<dbReference type="AlphaFoldDB" id="A0A016VR09"/>
<name>A0A016VR09_9BILA</name>
<organism evidence="1 2">
    <name type="scientific">Ancylostoma ceylanicum</name>
    <dbReference type="NCBI Taxonomy" id="53326"/>
    <lineage>
        <taxon>Eukaryota</taxon>
        <taxon>Metazoa</taxon>
        <taxon>Ecdysozoa</taxon>
        <taxon>Nematoda</taxon>
        <taxon>Chromadorea</taxon>
        <taxon>Rhabditida</taxon>
        <taxon>Rhabditina</taxon>
        <taxon>Rhabditomorpha</taxon>
        <taxon>Strongyloidea</taxon>
        <taxon>Ancylostomatidae</taxon>
        <taxon>Ancylostomatinae</taxon>
        <taxon>Ancylostoma</taxon>
    </lineage>
</organism>
<evidence type="ECO:0000313" key="1">
    <source>
        <dbReference type="EMBL" id="EYC29467.1"/>
    </source>
</evidence>
<proteinExistence type="predicted"/>
<protein>
    <submittedName>
        <fullName evidence="1">Uncharacterized protein</fullName>
    </submittedName>
</protein>
<keyword evidence="2" id="KW-1185">Reference proteome</keyword>
<dbReference type="Proteomes" id="UP000024635">
    <property type="component" value="Unassembled WGS sequence"/>
</dbReference>
<evidence type="ECO:0000313" key="2">
    <source>
        <dbReference type="Proteomes" id="UP000024635"/>
    </source>
</evidence>
<reference evidence="2" key="1">
    <citation type="journal article" date="2015" name="Nat. Genet.">
        <title>The genome and transcriptome of the zoonotic hookworm Ancylostoma ceylanicum identify infection-specific gene families.</title>
        <authorList>
            <person name="Schwarz E.M."/>
            <person name="Hu Y."/>
            <person name="Antoshechkin I."/>
            <person name="Miller M.M."/>
            <person name="Sternberg P.W."/>
            <person name="Aroian R.V."/>
        </authorList>
    </citation>
    <scope>NUCLEOTIDE SEQUENCE</scope>
    <source>
        <strain evidence="2">HY135</strain>
    </source>
</reference>
<dbReference type="EMBL" id="JARK01001342">
    <property type="protein sequence ID" value="EYC29467.1"/>
    <property type="molecule type" value="Genomic_DNA"/>
</dbReference>
<comment type="caution">
    <text evidence="1">The sequence shown here is derived from an EMBL/GenBank/DDBJ whole genome shotgun (WGS) entry which is preliminary data.</text>
</comment>
<gene>
    <name evidence="1" type="primary">Acey_s0006.g2989</name>
    <name evidence="1" type="ORF">Y032_0006g2989</name>
</gene>